<accession>K8F2B9</accession>
<dbReference type="Pfam" id="PF00226">
    <property type="entry name" value="DnaJ"/>
    <property type="match status" value="1"/>
</dbReference>
<dbReference type="eggNOG" id="KOG0714">
    <property type="taxonomic scope" value="Eukaryota"/>
</dbReference>
<dbReference type="PANTHER" id="PTHR45168:SF3">
    <property type="entry name" value="DNAJ HEAT SHOCK PROTEIN FAMILY (HSP40) MEMBER B2"/>
    <property type="match status" value="1"/>
</dbReference>
<feature type="compositionally biased region" description="Low complexity" evidence="1">
    <location>
        <begin position="386"/>
        <end position="395"/>
    </location>
</feature>
<dbReference type="KEGG" id="bpg:Bathy09g01680"/>
<dbReference type="STRING" id="41875.K8F2B9"/>
<dbReference type="InterPro" id="IPR036869">
    <property type="entry name" value="J_dom_sf"/>
</dbReference>
<dbReference type="InterPro" id="IPR001623">
    <property type="entry name" value="DnaJ_domain"/>
</dbReference>
<feature type="region of interest" description="Disordered" evidence="1">
    <location>
        <begin position="371"/>
        <end position="405"/>
    </location>
</feature>
<name>K8F2B9_9CHLO</name>
<reference evidence="3 4" key="1">
    <citation type="submission" date="2011-10" db="EMBL/GenBank/DDBJ databases">
        <authorList>
            <person name="Genoscope - CEA"/>
        </authorList>
    </citation>
    <scope>NUCLEOTIDE SEQUENCE [LARGE SCALE GENOMIC DNA]</scope>
    <source>
        <strain evidence="3 4">RCC 1105</strain>
    </source>
</reference>
<dbReference type="SMART" id="SM00271">
    <property type="entry name" value="DnaJ"/>
    <property type="match status" value="1"/>
</dbReference>
<evidence type="ECO:0000256" key="1">
    <source>
        <dbReference type="SAM" id="MobiDB-lite"/>
    </source>
</evidence>
<protein>
    <recommendedName>
        <fullName evidence="2">J domain-containing protein</fullName>
    </recommendedName>
</protein>
<feature type="compositionally biased region" description="Polar residues" evidence="1">
    <location>
        <begin position="115"/>
        <end position="129"/>
    </location>
</feature>
<dbReference type="Proteomes" id="UP000198341">
    <property type="component" value="Chromosome 9"/>
</dbReference>
<dbReference type="Gene3D" id="1.10.287.110">
    <property type="entry name" value="DnaJ domain"/>
    <property type="match status" value="1"/>
</dbReference>
<dbReference type="GO" id="GO:0030544">
    <property type="term" value="F:Hsp70 protein binding"/>
    <property type="evidence" value="ECO:0007669"/>
    <property type="project" value="InterPro"/>
</dbReference>
<dbReference type="InterPro" id="IPR018253">
    <property type="entry name" value="DnaJ_domain_CS"/>
</dbReference>
<keyword evidence="4" id="KW-1185">Reference proteome</keyword>
<sequence length="457" mass="51379">MRRRRETLRLLLRREGSSLLKTTRSTSSRILSGRCCSFCRVRASGWSSEQVQRKRDSVSECLRETTLETTSHRRRNFNHHRARTTADGDESIKRGIRGGGPVVEDFMKRNATSRGFQTSTRAMQSSSSDPYEILNVPRGTTDEEVLKKAYRVQALKWHPDRNPEKRVEAEARFKKVSEAYETLKDPMKRQSYEYGSASSASASGRYRQAQRQQQQQYQQKQYNQQQQQYTYRRSDDFTREDADRIFRDVFGTTGEAFVREFERQMRMRGSMGSTGGMNGGGYAPYGNFRRGGRPAGAPPGFDGIDIEELARAVFGGMQAMTRGAAAFGASYSEERFQDQNGNVVSRVTSTDMRTGKREIVERVISGPNAGRVVRRSSSAGGGNTTQQQYSGGSEEQSYDYGGQNQHNNPLALSPLAALATVAATWMRSAGVRMIVGVAFRVLENVARFVIRRMLGGR</sequence>
<dbReference type="OrthoDB" id="512383at2759"/>
<dbReference type="CDD" id="cd06257">
    <property type="entry name" value="DnaJ"/>
    <property type="match status" value="1"/>
</dbReference>
<feature type="compositionally biased region" description="Low complexity" evidence="1">
    <location>
        <begin position="192"/>
        <end position="231"/>
    </location>
</feature>
<evidence type="ECO:0000313" key="4">
    <source>
        <dbReference type="Proteomes" id="UP000198341"/>
    </source>
</evidence>
<gene>
    <name evidence="3" type="ORF">Bathy09g01680</name>
</gene>
<proteinExistence type="predicted"/>
<dbReference type="PANTHER" id="PTHR45168">
    <property type="entry name" value="DNAJ HOMOLOG SUBFAMILY B MEMBER 2"/>
    <property type="match status" value="1"/>
</dbReference>
<organism evidence="3 4">
    <name type="scientific">Bathycoccus prasinos</name>
    <dbReference type="NCBI Taxonomy" id="41875"/>
    <lineage>
        <taxon>Eukaryota</taxon>
        <taxon>Viridiplantae</taxon>
        <taxon>Chlorophyta</taxon>
        <taxon>Mamiellophyceae</taxon>
        <taxon>Mamiellales</taxon>
        <taxon>Bathycoccaceae</taxon>
        <taxon>Bathycoccus</taxon>
    </lineage>
</organism>
<dbReference type="PRINTS" id="PR00625">
    <property type="entry name" value="JDOMAIN"/>
</dbReference>
<dbReference type="RefSeq" id="XP_007510883.1">
    <property type="nucleotide sequence ID" value="XM_007510821.1"/>
</dbReference>
<dbReference type="PROSITE" id="PS50076">
    <property type="entry name" value="DNAJ_2"/>
    <property type="match status" value="1"/>
</dbReference>
<dbReference type="InterPro" id="IPR043183">
    <property type="entry name" value="DNJB2/6-like"/>
</dbReference>
<dbReference type="SUPFAM" id="SSF46565">
    <property type="entry name" value="Chaperone J-domain"/>
    <property type="match status" value="1"/>
</dbReference>
<dbReference type="EMBL" id="FO082270">
    <property type="protein sequence ID" value="CCO66443.1"/>
    <property type="molecule type" value="Genomic_DNA"/>
</dbReference>
<dbReference type="AlphaFoldDB" id="K8F2B9"/>
<feature type="domain" description="J" evidence="2">
    <location>
        <begin position="129"/>
        <end position="196"/>
    </location>
</feature>
<dbReference type="GO" id="GO:0051082">
    <property type="term" value="F:unfolded protein binding"/>
    <property type="evidence" value="ECO:0007669"/>
    <property type="project" value="InterPro"/>
</dbReference>
<evidence type="ECO:0000313" key="3">
    <source>
        <dbReference type="EMBL" id="CCO66443.1"/>
    </source>
</evidence>
<feature type="region of interest" description="Disordered" evidence="1">
    <location>
        <begin position="190"/>
        <end position="236"/>
    </location>
</feature>
<dbReference type="PROSITE" id="PS00636">
    <property type="entry name" value="DNAJ_1"/>
    <property type="match status" value="1"/>
</dbReference>
<dbReference type="GeneID" id="19013675"/>
<evidence type="ECO:0000259" key="2">
    <source>
        <dbReference type="PROSITE" id="PS50076"/>
    </source>
</evidence>
<feature type="region of interest" description="Disordered" evidence="1">
    <location>
        <begin position="115"/>
        <end position="135"/>
    </location>
</feature>